<organism evidence="2 3">
    <name type="scientific">Caenispirillum salinarum AK4</name>
    <dbReference type="NCBI Taxonomy" id="1238182"/>
    <lineage>
        <taxon>Bacteria</taxon>
        <taxon>Pseudomonadati</taxon>
        <taxon>Pseudomonadota</taxon>
        <taxon>Alphaproteobacteria</taxon>
        <taxon>Rhodospirillales</taxon>
        <taxon>Novispirillaceae</taxon>
        <taxon>Caenispirillum</taxon>
    </lineage>
</organism>
<feature type="compositionally biased region" description="Acidic residues" evidence="1">
    <location>
        <begin position="73"/>
        <end position="83"/>
    </location>
</feature>
<protein>
    <recommendedName>
        <fullName evidence="4">Toxin-antitoxin system HicB family antitoxin</fullName>
    </recommendedName>
</protein>
<dbReference type="RefSeq" id="WP_009542055.1">
    <property type="nucleotide sequence ID" value="NZ_ANHY01000019.1"/>
</dbReference>
<evidence type="ECO:0000313" key="3">
    <source>
        <dbReference type="Proteomes" id="UP000009881"/>
    </source>
</evidence>
<dbReference type="Proteomes" id="UP000009881">
    <property type="component" value="Unassembled WGS sequence"/>
</dbReference>
<evidence type="ECO:0000256" key="1">
    <source>
        <dbReference type="SAM" id="MobiDB-lite"/>
    </source>
</evidence>
<dbReference type="STRING" id="1238182.C882_1399"/>
<feature type="region of interest" description="Disordered" evidence="1">
    <location>
        <begin position="62"/>
        <end position="83"/>
    </location>
</feature>
<sequence length="83" mass="9143">MSVSLTLPESLEQAARQMADQSGVTLDEFVASALAEKIGALSTEEFFRKKREGATLDDFRKYLDNVPDVPPEPGDELPDGWSQ</sequence>
<dbReference type="EMBL" id="ANHY01000019">
    <property type="protein sequence ID" value="EKV27553.1"/>
    <property type="molecule type" value="Genomic_DNA"/>
</dbReference>
<reference evidence="2 3" key="1">
    <citation type="journal article" date="2013" name="Genome Announc.">
        <title>Draft Genome Sequence of an Alphaproteobacterium, Caenispirillum salinarum AK4(T), Isolated from a Solar Saltern.</title>
        <authorList>
            <person name="Khatri I."/>
            <person name="Singh A."/>
            <person name="Korpole S."/>
            <person name="Pinnaka A.K."/>
            <person name="Subramanian S."/>
        </authorList>
    </citation>
    <scope>NUCLEOTIDE SEQUENCE [LARGE SCALE GENOMIC DNA]</scope>
    <source>
        <strain evidence="2 3">AK4</strain>
    </source>
</reference>
<dbReference type="OrthoDB" id="7579938at2"/>
<dbReference type="eggNOG" id="COG4226">
    <property type="taxonomic scope" value="Bacteria"/>
</dbReference>
<evidence type="ECO:0008006" key="4">
    <source>
        <dbReference type="Google" id="ProtNLM"/>
    </source>
</evidence>
<comment type="caution">
    <text evidence="2">The sequence shown here is derived from an EMBL/GenBank/DDBJ whole genome shotgun (WGS) entry which is preliminary data.</text>
</comment>
<gene>
    <name evidence="2" type="ORF">C882_1399</name>
</gene>
<name>K9HAE0_9PROT</name>
<evidence type="ECO:0000313" key="2">
    <source>
        <dbReference type="EMBL" id="EKV27553.1"/>
    </source>
</evidence>
<proteinExistence type="predicted"/>
<keyword evidence="3" id="KW-1185">Reference proteome</keyword>
<accession>K9HAE0</accession>
<dbReference type="AlphaFoldDB" id="K9HAE0"/>